<gene>
    <name evidence="4" type="ORF">SAMN04489732_112234</name>
</gene>
<dbReference type="InterPro" id="IPR025326">
    <property type="entry name" value="DUF4232"/>
</dbReference>
<feature type="region of interest" description="Disordered" evidence="1">
    <location>
        <begin position="22"/>
        <end position="60"/>
    </location>
</feature>
<sequence>MLLATGALVVAAVAACGGSQTASGSSAGSAPAEAPANSQSQSGAGGAGQPATAKAPQNGGACRSADLKAALGAKQEVPTDVQGQLGAAGTHYKVNLVWTNHSGHSCTMQGFGGVDVVGPGQGSNHPTFSLPRMGETPAVVKLAAGGTAHTTINYIDPSGVQPDSQAAQLWTPTHLSVTPPNETTHLSVPWTLGTPFYQDSEAGIAAAGISPVIAGS</sequence>
<dbReference type="Proteomes" id="UP000198582">
    <property type="component" value="Unassembled WGS sequence"/>
</dbReference>
<feature type="signal peptide" evidence="2">
    <location>
        <begin position="1"/>
        <end position="22"/>
    </location>
</feature>
<name>A0A1H8YA97_9PSEU</name>
<evidence type="ECO:0000313" key="4">
    <source>
        <dbReference type="EMBL" id="SEP49017.1"/>
    </source>
</evidence>
<proteinExistence type="predicted"/>
<evidence type="ECO:0000256" key="1">
    <source>
        <dbReference type="SAM" id="MobiDB-lite"/>
    </source>
</evidence>
<dbReference type="Pfam" id="PF14016">
    <property type="entry name" value="DUF4232"/>
    <property type="match status" value="1"/>
</dbReference>
<evidence type="ECO:0000259" key="3">
    <source>
        <dbReference type="Pfam" id="PF14016"/>
    </source>
</evidence>
<dbReference type="STRING" id="394193.SAMN04489732_112234"/>
<feature type="domain" description="DUF4232" evidence="3">
    <location>
        <begin position="62"/>
        <end position="195"/>
    </location>
</feature>
<feature type="compositionally biased region" description="Low complexity" evidence="1">
    <location>
        <begin position="22"/>
        <end position="42"/>
    </location>
</feature>
<evidence type="ECO:0000256" key="2">
    <source>
        <dbReference type="SAM" id="SignalP"/>
    </source>
</evidence>
<dbReference type="EMBL" id="FOEF01000012">
    <property type="protein sequence ID" value="SEP49017.1"/>
    <property type="molecule type" value="Genomic_DNA"/>
</dbReference>
<keyword evidence="2" id="KW-0732">Signal</keyword>
<organism evidence="4 5">
    <name type="scientific">Amycolatopsis saalfeldensis</name>
    <dbReference type="NCBI Taxonomy" id="394193"/>
    <lineage>
        <taxon>Bacteria</taxon>
        <taxon>Bacillati</taxon>
        <taxon>Actinomycetota</taxon>
        <taxon>Actinomycetes</taxon>
        <taxon>Pseudonocardiales</taxon>
        <taxon>Pseudonocardiaceae</taxon>
        <taxon>Amycolatopsis</taxon>
    </lineage>
</organism>
<evidence type="ECO:0000313" key="5">
    <source>
        <dbReference type="Proteomes" id="UP000198582"/>
    </source>
</evidence>
<protein>
    <recommendedName>
        <fullName evidence="3">DUF4232 domain-containing protein</fullName>
    </recommendedName>
</protein>
<keyword evidence="5" id="KW-1185">Reference proteome</keyword>
<accession>A0A1H8YA97</accession>
<dbReference type="AlphaFoldDB" id="A0A1H8YA97"/>
<dbReference type="RefSeq" id="WP_091621203.1">
    <property type="nucleotide sequence ID" value="NZ_FOEF01000012.1"/>
</dbReference>
<feature type="chain" id="PRO_5038640260" description="DUF4232 domain-containing protein" evidence="2">
    <location>
        <begin position="23"/>
        <end position="216"/>
    </location>
</feature>
<reference evidence="4 5" key="1">
    <citation type="submission" date="2016-10" db="EMBL/GenBank/DDBJ databases">
        <authorList>
            <person name="de Groot N.N."/>
        </authorList>
    </citation>
    <scope>NUCLEOTIDE SEQUENCE [LARGE SCALE GENOMIC DNA]</scope>
    <source>
        <strain evidence="4 5">DSM 44993</strain>
    </source>
</reference>